<feature type="transmembrane region" description="Helical" evidence="2">
    <location>
        <begin position="167"/>
        <end position="186"/>
    </location>
</feature>
<gene>
    <name evidence="3" type="ORF">CCO03_18950</name>
</gene>
<dbReference type="AlphaFoldDB" id="A0A1Y0ESV3"/>
<feature type="transmembrane region" description="Helical" evidence="2">
    <location>
        <begin position="144"/>
        <end position="161"/>
    </location>
</feature>
<evidence type="ECO:0000313" key="4">
    <source>
        <dbReference type="Proteomes" id="UP000196138"/>
    </source>
</evidence>
<evidence type="ECO:0000313" key="3">
    <source>
        <dbReference type="EMBL" id="ARU06461.1"/>
    </source>
</evidence>
<proteinExistence type="predicted"/>
<evidence type="ECO:0000256" key="1">
    <source>
        <dbReference type="SAM" id="MobiDB-lite"/>
    </source>
</evidence>
<dbReference type="KEGG" id="cser:CCO03_18950"/>
<feature type="region of interest" description="Disordered" evidence="1">
    <location>
        <begin position="31"/>
        <end position="50"/>
    </location>
</feature>
<keyword evidence="2" id="KW-0812">Transmembrane</keyword>
<accession>A0A1Y0ESV3</accession>
<evidence type="ECO:0000256" key="2">
    <source>
        <dbReference type="SAM" id="Phobius"/>
    </source>
</evidence>
<protein>
    <submittedName>
        <fullName evidence="3">Uncharacterized protein</fullName>
    </submittedName>
</protein>
<reference evidence="3 4" key="1">
    <citation type="submission" date="2017-05" db="EMBL/GenBank/DDBJ databases">
        <authorList>
            <person name="Song R."/>
            <person name="Chenine A.L."/>
            <person name="Ruprecht R.M."/>
        </authorList>
    </citation>
    <scope>NUCLEOTIDE SEQUENCE [LARGE SCALE GENOMIC DNA]</scope>
    <source>
        <strain evidence="3 4">DSM 26136</strain>
    </source>
</reference>
<sequence length="194" mass="20185">MPTRGTPPRAPNNALPVPPAALQQAEALLAAARAATPPGKGSRPSRPDLSHLLINDAPGAAMAGAGTLSPELIARLEDIARNAPDDSADEQPPFLLGSSMLLLGVVVALFGFGVTRGNTGTWYFVGCGLAMAVSGWLFLKGLRLALPVYALTCALALGWAVYESPTWLEAVLRAAVPLMIAGYAFTGRVRERLG</sequence>
<keyword evidence="2" id="KW-1133">Transmembrane helix</keyword>
<keyword evidence="4" id="KW-1185">Reference proteome</keyword>
<feature type="transmembrane region" description="Helical" evidence="2">
    <location>
        <begin position="94"/>
        <end position="114"/>
    </location>
</feature>
<name>A0A1Y0ESV3_9BURK</name>
<feature type="transmembrane region" description="Helical" evidence="2">
    <location>
        <begin position="120"/>
        <end position="139"/>
    </location>
</feature>
<dbReference type="EMBL" id="CP021455">
    <property type="protein sequence ID" value="ARU06461.1"/>
    <property type="molecule type" value="Genomic_DNA"/>
</dbReference>
<dbReference type="Proteomes" id="UP000196138">
    <property type="component" value="Chromosome"/>
</dbReference>
<organism evidence="3 4">
    <name type="scientific">Comamonas serinivorans</name>
    <dbReference type="NCBI Taxonomy" id="1082851"/>
    <lineage>
        <taxon>Bacteria</taxon>
        <taxon>Pseudomonadati</taxon>
        <taxon>Pseudomonadota</taxon>
        <taxon>Betaproteobacteria</taxon>
        <taxon>Burkholderiales</taxon>
        <taxon>Comamonadaceae</taxon>
        <taxon>Comamonas</taxon>
    </lineage>
</organism>
<keyword evidence="2" id="KW-0472">Membrane</keyword>